<protein>
    <submittedName>
        <fullName evidence="1">Uncharacterized protein</fullName>
    </submittedName>
</protein>
<dbReference type="AlphaFoldDB" id="A0A4Y2NMU8"/>
<organism evidence="1 2">
    <name type="scientific">Araneus ventricosus</name>
    <name type="common">Orbweaver spider</name>
    <name type="synonym">Epeira ventricosa</name>
    <dbReference type="NCBI Taxonomy" id="182803"/>
    <lineage>
        <taxon>Eukaryota</taxon>
        <taxon>Metazoa</taxon>
        <taxon>Ecdysozoa</taxon>
        <taxon>Arthropoda</taxon>
        <taxon>Chelicerata</taxon>
        <taxon>Arachnida</taxon>
        <taxon>Araneae</taxon>
        <taxon>Araneomorphae</taxon>
        <taxon>Entelegynae</taxon>
        <taxon>Araneoidea</taxon>
        <taxon>Araneidae</taxon>
        <taxon>Araneus</taxon>
    </lineage>
</organism>
<proteinExistence type="predicted"/>
<accession>A0A4Y2NMU8</accession>
<comment type="caution">
    <text evidence="1">The sequence shown here is derived from an EMBL/GenBank/DDBJ whole genome shotgun (WGS) entry which is preliminary data.</text>
</comment>
<dbReference type="Proteomes" id="UP000499080">
    <property type="component" value="Unassembled WGS sequence"/>
</dbReference>
<evidence type="ECO:0000313" key="2">
    <source>
        <dbReference type="Proteomes" id="UP000499080"/>
    </source>
</evidence>
<reference evidence="1 2" key="1">
    <citation type="journal article" date="2019" name="Sci. Rep.">
        <title>Orb-weaving spider Araneus ventricosus genome elucidates the spidroin gene catalogue.</title>
        <authorList>
            <person name="Kono N."/>
            <person name="Nakamura H."/>
            <person name="Ohtoshi R."/>
            <person name="Moran D.A.P."/>
            <person name="Shinohara A."/>
            <person name="Yoshida Y."/>
            <person name="Fujiwara M."/>
            <person name="Mori M."/>
            <person name="Tomita M."/>
            <person name="Arakawa K."/>
        </authorList>
    </citation>
    <scope>NUCLEOTIDE SEQUENCE [LARGE SCALE GENOMIC DNA]</scope>
</reference>
<evidence type="ECO:0000313" key="1">
    <source>
        <dbReference type="EMBL" id="GBN40845.1"/>
    </source>
</evidence>
<keyword evidence="2" id="KW-1185">Reference proteome</keyword>
<feature type="non-terminal residue" evidence="1">
    <location>
        <position position="104"/>
    </location>
</feature>
<dbReference type="EMBL" id="BGPR01210606">
    <property type="protein sequence ID" value="GBN40845.1"/>
    <property type="molecule type" value="Genomic_DNA"/>
</dbReference>
<sequence>MRFWNVVNIKRVEDRRDFPSLWNTYSQCIGFGNAATNFNCEFVSLRGRTCECPQVVLGDNGTCGCPEVVLGDNGTCGCPEVVLGDNGTCGCPEVVLGDNGTCGC</sequence>
<gene>
    <name evidence="1" type="ORF">AVEN_123249_1</name>
</gene>
<name>A0A4Y2NMU8_ARAVE</name>